<dbReference type="PANTHER" id="PTHR42792:SF1">
    <property type="entry name" value="FLAGELLAR HOOK-ASSOCIATED PROTEIN 3"/>
    <property type="match status" value="1"/>
</dbReference>
<evidence type="ECO:0000313" key="7">
    <source>
        <dbReference type="Proteomes" id="UP000759298"/>
    </source>
</evidence>
<gene>
    <name evidence="6" type="primary">flgL</name>
    <name evidence="6" type="ORF">KYN89_08710</name>
</gene>
<dbReference type="Pfam" id="PF00669">
    <property type="entry name" value="Flagellin_N"/>
    <property type="match status" value="1"/>
</dbReference>
<comment type="subcellular location">
    <subcellularLocation>
        <location evidence="1">Bacterial flagellum</location>
    </subcellularLocation>
    <subcellularLocation>
        <location evidence="2">Secreted</location>
    </subcellularLocation>
</comment>
<evidence type="ECO:0000313" key="6">
    <source>
        <dbReference type="EMBL" id="MBY8337130.1"/>
    </source>
</evidence>
<proteinExistence type="inferred from homology"/>
<organism evidence="6 7">
    <name type="scientific">Alteriqipengyuania abyssalis</name>
    <dbReference type="NCBI Taxonomy" id="2860200"/>
    <lineage>
        <taxon>Bacteria</taxon>
        <taxon>Pseudomonadati</taxon>
        <taxon>Pseudomonadota</taxon>
        <taxon>Alphaproteobacteria</taxon>
        <taxon>Sphingomonadales</taxon>
        <taxon>Erythrobacteraceae</taxon>
        <taxon>Alteriqipengyuania</taxon>
    </lineage>
</organism>
<dbReference type="PANTHER" id="PTHR42792">
    <property type="entry name" value="FLAGELLIN"/>
    <property type="match status" value="1"/>
</dbReference>
<name>A0ABS7PDI8_9SPHN</name>
<dbReference type="InterPro" id="IPR001492">
    <property type="entry name" value="Flagellin"/>
</dbReference>
<keyword evidence="6" id="KW-0966">Cell projection</keyword>
<evidence type="ECO:0000259" key="5">
    <source>
        <dbReference type="Pfam" id="PF00669"/>
    </source>
</evidence>
<protein>
    <submittedName>
        <fullName evidence="6">Flagellar hook-associated protein FlgL</fullName>
    </submittedName>
</protein>
<dbReference type="NCBIfam" id="TIGR02550">
    <property type="entry name" value="flagell_flgL"/>
    <property type="match status" value="1"/>
</dbReference>
<dbReference type="Proteomes" id="UP000759298">
    <property type="component" value="Unassembled WGS sequence"/>
</dbReference>
<evidence type="ECO:0000256" key="2">
    <source>
        <dbReference type="ARBA" id="ARBA00004613"/>
    </source>
</evidence>
<reference evidence="6 7" key="1">
    <citation type="submission" date="2021-07" db="EMBL/GenBank/DDBJ databases">
        <title>Alteriqipengyuania abyssalis NZ-12B nov, sp.nov isolated from deep sea sponge in pacific ocean.</title>
        <authorList>
            <person name="Tareen S."/>
            <person name="Wink J."/>
        </authorList>
    </citation>
    <scope>NUCLEOTIDE SEQUENCE [LARGE SCALE GENOMIC DNA]</scope>
    <source>
        <strain evidence="6 7">NZ-12B</strain>
    </source>
</reference>
<evidence type="ECO:0000256" key="4">
    <source>
        <dbReference type="ARBA" id="ARBA00023143"/>
    </source>
</evidence>
<dbReference type="InterPro" id="IPR001029">
    <property type="entry name" value="Flagellin_N"/>
</dbReference>
<sequence length="306" mass="32531">MISLSTGAFYERSATQIGSLRSRAESLQKQIGTGERLERSSDDPVAAARLRMLDREERITAVDTRNADQAENNMRFTDEALGQIATMISRARELALHAANATTSDEQRASIATELDGLRESLLGLANGRNASGHSLFGGQAVGNAYDIDPVTGAATYAGTPTLDLVEIGEGQTIQPGMTGQDVFAFTDAGGASTDLFAQLASLSTALRGGGAGAADAARDALTTLDTGFDKVTTAQTVLGSRMAWLEIMSERRVDNVERITEERSVMGGADPAVTMTRLQEMMTVLEASQASFVRLANLNLFSMLR</sequence>
<comment type="similarity">
    <text evidence="3">Belongs to the bacterial flagellin family.</text>
</comment>
<keyword evidence="6" id="KW-0282">Flagellum</keyword>
<accession>A0ABS7PDI8</accession>
<dbReference type="SUPFAM" id="SSF64518">
    <property type="entry name" value="Phase 1 flagellin"/>
    <property type="match status" value="1"/>
</dbReference>
<dbReference type="InterPro" id="IPR013384">
    <property type="entry name" value="Flagell_FlgL"/>
</dbReference>
<evidence type="ECO:0000256" key="3">
    <source>
        <dbReference type="ARBA" id="ARBA00005709"/>
    </source>
</evidence>
<comment type="caution">
    <text evidence="6">The sequence shown here is derived from an EMBL/GenBank/DDBJ whole genome shotgun (WGS) entry which is preliminary data.</text>
</comment>
<keyword evidence="7" id="KW-1185">Reference proteome</keyword>
<keyword evidence="6" id="KW-0969">Cilium</keyword>
<keyword evidence="4" id="KW-0975">Bacterial flagellum</keyword>
<feature type="domain" description="Flagellin N-terminal" evidence="5">
    <location>
        <begin position="14"/>
        <end position="140"/>
    </location>
</feature>
<dbReference type="Gene3D" id="1.20.1330.10">
    <property type="entry name" value="f41 fragment of flagellin, N-terminal domain"/>
    <property type="match status" value="1"/>
</dbReference>
<dbReference type="EMBL" id="JAHWXP010000002">
    <property type="protein sequence ID" value="MBY8337130.1"/>
    <property type="molecule type" value="Genomic_DNA"/>
</dbReference>
<evidence type="ECO:0000256" key="1">
    <source>
        <dbReference type="ARBA" id="ARBA00004365"/>
    </source>
</evidence>
<dbReference type="RefSeq" id="WP_222824694.1">
    <property type="nucleotide sequence ID" value="NZ_JAHWXP010000002.1"/>
</dbReference>